<accession>A0A7W3MY01</accession>
<evidence type="ECO:0000313" key="5">
    <source>
        <dbReference type="EMBL" id="MBA9003941.1"/>
    </source>
</evidence>
<feature type="DNA-binding region" description="OmpR/PhoB-type" evidence="3">
    <location>
        <begin position="1"/>
        <end position="96"/>
    </location>
</feature>
<dbReference type="SUPFAM" id="SSF48452">
    <property type="entry name" value="TPR-like"/>
    <property type="match status" value="3"/>
</dbReference>
<dbReference type="GO" id="GO:0003677">
    <property type="term" value="F:DNA binding"/>
    <property type="evidence" value="ECO:0007669"/>
    <property type="project" value="UniProtKB-UniRule"/>
</dbReference>
<dbReference type="SUPFAM" id="SSF46894">
    <property type="entry name" value="C-terminal effector domain of the bipartite response regulators"/>
    <property type="match status" value="1"/>
</dbReference>
<dbReference type="InterPro" id="IPR016032">
    <property type="entry name" value="Sig_transdc_resp-reg_C-effctor"/>
</dbReference>
<dbReference type="Gene3D" id="3.40.50.300">
    <property type="entry name" value="P-loop containing nucleotide triphosphate hydrolases"/>
    <property type="match status" value="1"/>
</dbReference>
<evidence type="ECO:0000256" key="1">
    <source>
        <dbReference type="ARBA" id="ARBA00005820"/>
    </source>
</evidence>
<gene>
    <name evidence="5" type="ORF">HNR21_002823</name>
</gene>
<dbReference type="InterPro" id="IPR036388">
    <property type="entry name" value="WH-like_DNA-bd_sf"/>
</dbReference>
<comment type="caution">
    <text evidence="5">The sequence shown here is derived from an EMBL/GenBank/DDBJ whole genome shotgun (WGS) entry which is preliminary data.</text>
</comment>
<dbReference type="Pfam" id="PF25872">
    <property type="entry name" value="HTH_77"/>
    <property type="match status" value="1"/>
</dbReference>
<dbReference type="PANTHER" id="PTHR47691:SF3">
    <property type="entry name" value="HTH-TYPE TRANSCRIPTIONAL REGULATOR RV0890C-RELATED"/>
    <property type="match status" value="1"/>
</dbReference>
<dbReference type="Pfam" id="PF00486">
    <property type="entry name" value="Trans_reg_C"/>
    <property type="match status" value="1"/>
</dbReference>
<dbReference type="RefSeq" id="WP_182705565.1">
    <property type="nucleotide sequence ID" value="NZ_JACJII010000001.1"/>
</dbReference>
<dbReference type="SMART" id="SM00862">
    <property type="entry name" value="Trans_reg_C"/>
    <property type="match status" value="1"/>
</dbReference>
<name>A0A7W3MY01_9ACTN</name>
<dbReference type="GO" id="GO:0000160">
    <property type="term" value="P:phosphorelay signal transduction system"/>
    <property type="evidence" value="ECO:0007669"/>
    <property type="project" value="InterPro"/>
</dbReference>
<dbReference type="Gene3D" id="1.25.40.10">
    <property type="entry name" value="Tetratricopeptide repeat domain"/>
    <property type="match status" value="3"/>
</dbReference>
<dbReference type="CDD" id="cd15831">
    <property type="entry name" value="BTAD"/>
    <property type="match status" value="1"/>
</dbReference>
<dbReference type="InterPro" id="IPR027417">
    <property type="entry name" value="P-loop_NTPase"/>
</dbReference>
<dbReference type="InterPro" id="IPR058852">
    <property type="entry name" value="HTH_77"/>
</dbReference>
<reference evidence="5 6" key="1">
    <citation type="submission" date="2020-08" db="EMBL/GenBank/DDBJ databases">
        <title>Sequencing the genomes of 1000 actinobacteria strains.</title>
        <authorList>
            <person name="Klenk H.-P."/>
        </authorList>
    </citation>
    <scope>NUCLEOTIDE SEQUENCE [LARGE SCALE GENOMIC DNA]</scope>
    <source>
        <strain evidence="5 6">DSM 45823</strain>
    </source>
</reference>
<sequence>MRFGVLGPLAVWTDEGAAVPVPGLKVRALLADLLVHEGRPVPADRLIDDLWGGHPPGNPPAALSAKVSQLRRVLEDAEPGARALVASRPAGYLLEADPQRVDALRFRALLERARGQAEPAGKAAVLAEALALWRGPAFADFADEPFTQAAAARLEELRLVALEDHAEVRLALGEHAVLAGELGDLAAAHPLRERLRALHMRALYGAGRQSEALEEFERLRAALADELGLDPGPELVALQRAILNQDPALDAPAAPAPVSAVRAPTNLHPPATPLIGRDEAVAELTARLGAERLVTLTGPGGVGKTRLAVETAHRMSEAFRDGVWLVELAGYDRPTAAELADVVARVLEIRDAPGASLVEALAARRLLLVLDNCEHVVEQAAELAGGLLRAAPGLTVLATSREPLDLPGEVVWNVPPLEVPGRDAEPDPDALAAAGAVRLFVARASAAARDFRLDEGNAAAVAVLCRRLDGIPLALELAATRVRALGVHGLVSRLDDRFRLLATGQRGTPLRQRTLQAMIGWSWDLLTGPERAVLRRLAVHADGCTLEAAEAVCAGADVPADDVLDLLVRLVDRSLVVMTDDAGPRYRLLESVAAYCVDRLDEAGEHAEVRLRHRRHYVGLAERAEPELYGPEQARWLGVLDTEAANLRAAFDDAIAHRDADGALRLANALTWYWFLRGRLGEARRALAAALGLAGGPAAPRARAAAWLVGFEALQGDLAGWVGRRDEALRRLEKAGDPAALARARWFMAFTGGEGADLATGQELLDSAEEGFRACGDRWGEAAVLVQRALYVHSRGDLAALRRCTERAARLFDEIGDRWGRLQAATWLGAHAELSGDLDRAERLQADALRQAEELRLWPDVAMLLGWMGWVAMLRGDHRAARARCERLLRLAAEQGYRSARELAEVTLAWTAARSGELEAAEDLLHPLLESADRAPGDAPPMHLTLVLAGLGQVAERRGDADLTWKHYHEALTIAARYDAPRDTAFSLQGMAGARILAGRHAEAARLLGTAAAIRRAHGLAPGASERADIDRLTDLVRAALPEPEFGAEYERGAVLSPADWL</sequence>
<organism evidence="5 6">
    <name type="scientific">Thermomonospora cellulosilytica</name>
    <dbReference type="NCBI Taxonomy" id="1411118"/>
    <lineage>
        <taxon>Bacteria</taxon>
        <taxon>Bacillati</taxon>
        <taxon>Actinomycetota</taxon>
        <taxon>Actinomycetes</taxon>
        <taxon>Streptosporangiales</taxon>
        <taxon>Thermomonosporaceae</taxon>
        <taxon>Thermomonospora</taxon>
    </lineage>
</organism>
<dbReference type="PROSITE" id="PS51755">
    <property type="entry name" value="OMPR_PHOB"/>
    <property type="match status" value="1"/>
</dbReference>
<dbReference type="Gene3D" id="1.10.10.10">
    <property type="entry name" value="Winged helix-like DNA-binding domain superfamily/Winged helix DNA-binding domain"/>
    <property type="match status" value="1"/>
</dbReference>
<dbReference type="InterPro" id="IPR005158">
    <property type="entry name" value="BTAD"/>
</dbReference>
<dbReference type="Proteomes" id="UP000539313">
    <property type="component" value="Unassembled WGS sequence"/>
</dbReference>
<evidence type="ECO:0000256" key="2">
    <source>
        <dbReference type="ARBA" id="ARBA00023125"/>
    </source>
</evidence>
<keyword evidence="6" id="KW-1185">Reference proteome</keyword>
<dbReference type="SMART" id="SM01043">
    <property type="entry name" value="BTAD"/>
    <property type="match status" value="1"/>
</dbReference>
<dbReference type="AlphaFoldDB" id="A0A7W3MY01"/>
<proteinExistence type="inferred from homology"/>
<dbReference type="InterPro" id="IPR001867">
    <property type="entry name" value="OmpR/PhoB-type_DNA-bd"/>
</dbReference>
<dbReference type="Pfam" id="PF03704">
    <property type="entry name" value="BTAD"/>
    <property type="match status" value="1"/>
</dbReference>
<evidence type="ECO:0000259" key="4">
    <source>
        <dbReference type="PROSITE" id="PS51755"/>
    </source>
</evidence>
<comment type="similarity">
    <text evidence="1">Belongs to the AfsR/DnrI/RedD regulatory family.</text>
</comment>
<feature type="domain" description="OmpR/PhoB-type" evidence="4">
    <location>
        <begin position="1"/>
        <end position="96"/>
    </location>
</feature>
<evidence type="ECO:0000256" key="3">
    <source>
        <dbReference type="PROSITE-ProRule" id="PRU01091"/>
    </source>
</evidence>
<keyword evidence="2 3" id="KW-0238">DNA-binding</keyword>
<evidence type="ECO:0000313" key="6">
    <source>
        <dbReference type="Proteomes" id="UP000539313"/>
    </source>
</evidence>
<dbReference type="EMBL" id="JACJII010000001">
    <property type="protein sequence ID" value="MBA9003941.1"/>
    <property type="molecule type" value="Genomic_DNA"/>
</dbReference>
<dbReference type="GO" id="GO:0006355">
    <property type="term" value="P:regulation of DNA-templated transcription"/>
    <property type="evidence" value="ECO:0007669"/>
    <property type="project" value="InterPro"/>
</dbReference>
<dbReference type="PANTHER" id="PTHR47691">
    <property type="entry name" value="REGULATOR-RELATED"/>
    <property type="match status" value="1"/>
</dbReference>
<protein>
    <submittedName>
        <fullName evidence="5">Putative ATPase/DNA-binding SARP family transcriptional activator</fullName>
    </submittedName>
</protein>
<dbReference type="InterPro" id="IPR011990">
    <property type="entry name" value="TPR-like_helical_dom_sf"/>
</dbReference>
<dbReference type="PRINTS" id="PR00364">
    <property type="entry name" value="DISEASERSIST"/>
</dbReference>
<dbReference type="SUPFAM" id="SSF52540">
    <property type="entry name" value="P-loop containing nucleoside triphosphate hydrolases"/>
    <property type="match status" value="1"/>
</dbReference>